<proteinExistence type="predicted"/>
<dbReference type="Proteomes" id="UP001163266">
    <property type="component" value="Chromosome"/>
</dbReference>
<keyword evidence="3" id="KW-1185">Reference proteome</keyword>
<evidence type="ECO:0000313" key="2">
    <source>
        <dbReference type="EMBL" id="UZD55661.1"/>
    </source>
</evidence>
<reference evidence="2" key="1">
    <citation type="submission" date="2022-10" db="EMBL/GenBank/DDBJ databases">
        <title>Complete genome sequence of Schlegelella aquatica LMG 23380.</title>
        <authorList>
            <person name="Musilova J."/>
            <person name="Kourilova X."/>
            <person name="Bezdicek M."/>
            <person name="Hermankova K."/>
            <person name="Obruca S."/>
            <person name="Sedlar K."/>
        </authorList>
    </citation>
    <scope>NUCLEOTIDE SEQUENCE</scope>
    <source>
        <strain evidence="2">LMG 23380</strain>
    </source>
</reference>
<sequence>MKLYYYRCSQPNFGDELNAWMWPRLLPDMFDDREDEIFLGIGSILFPSFPARSRKIVFGAGYGGYTAAPKLDANWTVYFVRGHHTARALGLPEAKAVGDAAILLRSCLGPAAANKRYQASFIPHWESARDGSWDAVCQVAGIHYIDPRRPVDDVLEQIRASEVVVAEAMHGAIVSDALRVPWVPARPVQGDHRMKWFDWASALEIDLRPHLLPASNLLEAALAAARGDAIRVRRVRRYGQGLRRVLPGYMIERAAARLAQLARAEPCLSSERAICSAHQKMLEHLDALRRDQALRRAA</sequence>
<evidence type="ECO:0000259" key="1">
    <source>
        <dbReference type="Pfam" id="PF04230"/>
    </source>
</evidence>
<dbReference type="RefSeq" id="WP_264893415.1">
    <property type="nucleotide sequence ID" value="NZ_CP110257.1"/>
</dbReference>
<dbReference type="GO" id="GO:0016740">
    <property type="term" value="F:transferase activity"/>
    <property type="evidence" value="ECO:0007669"/>
    <property type="project" value="UniProtKB-KW"/>
</dbReference>
<evidence type="ECO:0000313" key="3">
    <source>
        <dbReference type="Proteomes" id="UP001163266"/>
    </source>
</evidence>
<dbReference type="InterPro" id="IPR007345">
    <property type="entry name" value="Polysacch_pyruvyl_Trfase"/>
</dbReference>
<keyword evidence="2" id="KW-0808">Transferase</keyword>
<organism evidence="2 3">
    <name type="scientific">Caldimonas aquatica</name>
    <dbReference type="NCBI Taxonomy" id="376175"/>
    <lineage>
        <taxon>Bacteria</taxon>
        <taxon>Pseudomonadati</taxon>
        <taxon>Pseudomonadota</taxon>
        <taxon>Betaproteobacteria</taxon>
        <taxon>Burkholderiales</taxon>
        <taxon>Sphaerotilaceae</taxon>
        <taxon>Caldimonas</taxon>
    </lineage>
</organism>
<dbReference type="EMBL" id="CP110257">
    <property type="protein sequence ID" value="UZD55661.1"/>
    <property type="molecule type" value="Genomic_DNA"/>
</dbReference>
<dbReference type="Pfam" id="PF04230">
    <property type="entry name" value="PS_pyruv_trans"/>
    <property type="match status" value="1"/>
</dbReference>
<protein>
    <submittedName>
        <fullName evidence="2">Polysaccharide pyruvyl transferase family protein</fullName>
    </submittedName>
</protein>
<feature type="domain" description="Polysaccharide pyruvyl transferase" evidence="1">
    <location>
        <begin position="44"/>
        <end position="184"/>
    </location>
</feature>
<gene>
    <name evidence="2" type="ORF">OMP39_03475</name>
</gene>
<accession>A0ABY6MUH6</accession>
<name>A0ABY6MUH6_9BURK</name>